<dbReference type="GO" id="GO:0003735">
    <property type="term" value="F:structural constituent of ribosome"/>
    <property type="evidence" value="ECO:0007669"/>
    <property type="project" value="InterPro"/>
</dbReference>
<dbReference type="Gene3D" id="3.30.1360.210">
    <property type="match status" value="1"/>
</dbReference>
<dbReference type="GO" id="GO:0003723">
    <property type="term" value="F:RNA binding"/>
    <property type="evidence" value="ECO:0007669"/>
    <property type="project" value="TreeGrafter"/>
</dbReference>
<reference evidence="6" key="1">
    <citation type="journal article" date="2007" name="Mol. Biol. Evol.">
        <title>Spiralian phylogenomics supports the resurrection of Bryozoa comprising Ectoprocta and Entoprocta.</title>
        <authorList>
            <person name="Hausdorf B."/>
            <person name="Helmkampf M."/>
            <person name="Meyer A."/>
            <person name="Witek A."/>
            <person name="Herlyn H."/>
            <person name="Bruchhaus I."/>
            <person name="Hankeln T."/>
            <person name="Struck T.H."/>
            <person name="Lieb B."/>
        </authorList>
    </citation>
    <scope>NUCLEOTIDE SEQUENCE</scope>
</reference>
<dbReference type="PANTHER" id="PTHR10064">
    <property type="entry name" value="60S RIBOSOMAL PROTEIN L22"/>
    <property type="match status" value="1"/>
</dbReference>
<gene>
    <name evidence="6" type="primary">RPL22</name>
</gene>
<evidence type="ECO:0000256" key="1">
    <source>
        <dbReference type="ARBA" id="ARBA00007817"/>
    </source>
</evidence>
<protein>
    <recommendedName>
        <fullName evidence="4">Large ribosomal subunit protein eL22</fullName>
    </recommendedName>
    <alternativeName>
        <fullName evidence="5">60S ribosomal protein L22</fullName>
    </alternativeName>
</protein>
<keyword evidence="2 6" id="KW-0689">Ribosomal protein</keyword>
<dbReference type="GO" id="GO:1990904">
    <property type="term" value="C:ribonucleoprotein complex"/>
    <property type="evidence" value="ECO:0007669"/>
    <property type="project" value="UniProtKB-KW"/>
</dbReference>
<dbReference type="AlphaFoldDB" id="A9J5R4"/>
<evidence type="ECO:0000256" key="5">
    <source>
        <dbReference type="ARBA" id="ARBA00041214"/>
    </source>
</evidence>
<evidence type="ECO:0000256" key="3">
    <source>
        <dbReference type="ARBA" id="ARBA00023274"/>
    </source>
</evidence>
<dbReference type="PANTHER" id="PTHR10064:SF0">
    <property type="entry name" value="FI24544P1-RELATED"/>
    <property type="match status" value="1"/>
</dbReference>
<evidence type="ECO:0000313" key="6">
    <source>
        <dbReference type="EMBL" id="CAO94737.1"/>
    </source>
</evidence>
<dbReference type="GO" id="GO:0002181">
    <property type="term" value="P:cytoplasmic translation"/>
    <property type="evidence" value="ECO:0007669"/>
    <property type="project" value="TreeGrafter"/>
</dbReference>
<dbReference type="GO" id="GO:0005840">
    <property type="term" value="C:ribosome"/>
    <property type="evidence" value="ECO:0007669"/>
    <property type="project" value="UniProtKB-KW"/>
</dbReference>
<dbReference type="Pfam" id="PF01776">
    <property type="entry name" value="Ribosomal_L22e"/>
    <property type="match status" value="1"/>
</dbReference>
<dbReference type="InterPro" id="IPR002671">
    <property type="entry name" value="Ribosomal_eL22"/>
</dbReference>
<proteinExistence type="evidence at transcript level"/>
<dbReference type="EMBL" id="AM849524">
    <property type="protein sequence ID" value="CAO94737.1"/>
    <property type="molecule type" value="mRNA"/>
</dbReference>
<evidence type="ECO:0000256" key="2">
    <source>
        <dbReference type="ARBA" id="ARBA00022980"/>
    </source>
</evidence>
<sequence>KSTKSSKSKSLSAKKKKVQVHYTVDCTQPVEDGIMDTDSFKKFLTEKMKINGKTHNLKDQVVVKESGQKLEVNSSIPLSKRYIKYLTKKYLSGMRLRNWVRVLAKSKTSYEICYFNLSQ</sequence>
<accession>A9J5R4</accession>
<keyword evidence="3" id="KW-0687">Ribonucleoprotein</keyword>
<dbReference type="OrthoDB" id="10259820at2759"/>
<feature type="non-terminal residue" evidence="6">
    <location>
        <position position="1"/>
    </location>
</feature>
<dbReference type="InterPro" id="IPR038526">
    <property type="entry name" value="Ribosomal_eL22_sf"/>
</dbReference>
<evidence type="ECO:0000256" key="4">
    <source>
        <dbReference type="ARBA" id="ARBA00040613"/>
    </source>
</evidence>
<feature type="non-terminal residue" evidence="6">
    <location>
        <position position="119"/>
    </location>
</feature>
<name>A9J5R4_9BILA</name>
<organism evidence="6">
    <name type="scientific">Pomphorhynchus laevis</name>
    <dbReference type="NCBI Taxonomy" id="141832"/>
    <lineage>
        <taxon>Eukaryota</taxon>
        <taxon>Metazoa</taxon>
        <taxon>Spiralia</taxon>
        <taxon>Lophotrochozoa</taxon>
        <taxon>Acanthocephala</taxon>
        <taxon>Palaeacanthocephala</taxon>
        <taxon>Echinorhynchida</taxon>
        <taxon>Pomphorhynchidae</taxon>
        <taxon>Pomphorhynchus</taxon>
    </lineage>
</organism>
<comment type="similarity">
    <text evidence="1">Belongs to the eukaryotic ribosomal protein eL22 family.</text>
</comment>